<dbReference type="OrthoDB" id="4314040at2759"/>
<reference evidence="1 2" key="1">
    <citation type="submission" date="2019-06" db="EMBL/GenBank/DDBJ databases">
        <title>A chromosomal-level reference genome of Carpinus fangiana (Coryloideae, Betulaceae).</title>
        <authorList>
            <person name="Yang X."/>
            <person name="Wang Z."/>
            <person name="Zhang L."/>
            <person name="Hao G."/>
            <person name="Liu J."/>
            <person name="Yang Y."/>
        </authorList>
    </citation>
    <scope>NUCLEOTIDE SEQUENCE [LARGE SCALE GENOMIC DNA]</scope>
    <source>
        <strain evidence="1">Cfa_2016G</strain>
        <tissue evidence="1">Leaf</tissue>
    </source>
</reference>
<dbReference type="PANTHER" id="PTHR38111:SF11">
    <property type="entry name" value="TRANSCRIPTION FACTOR DOMAIN-CONTAINING PROTEIN-RELATED"/>
    <property type="match status" value="1"/>
</dbReference>
<dbReference type="Proteomes" id="UP000327013">
    <property type="component" value="Unassembled WGS sequence"/>
</dbReference>
<evidence type="ECO:0000313" key="2">
    <source>
        <dbReference type="Proteomes" id="UP000327013"/>
    </source>
</evidence>
<dbReference type="EMBL" id="VIBQ01000009">
    <property type="protein sequence ID" value="KAB8336682.1"/>
    <property type="molecule type" value="Genomic_DNA"/>
</dbReference>
<sequence length="476" mass="52801">MVGVPTSKACAPCRKAKKKGTSAPASPTRAVTLSKQIRHADISWPVANDFSRFVSLFAHGVDASIDIRMQLPWNFGNFLEDVPRHLGTNEALDASAECLISAYSLFCRKDNMLVKPILSKYGRALSKLQQCLADPDKSHSTETLCATMVLMIFEVRSRTDDLLLSVPDIHSGGAAKILKSRGRNGPKNELEDKLILTLRGPVVSHSPFSKLYNIFNSQSFFQASTPFTPEEWTRLTMGETDVEECSIDEQMLRHFAQLPELMRAARNMLINSQGPPEPLELTILQHKIFQLRQTLGPVYKGCADRYHGLHGVLLSVGDKVDVRLEIGHAHCARTALLAITTHLVANCIAEGVLRHPQSGDSSSDLALLRAESAALSREVREIATQVYRHRPLGTIYMNFVLRVAWAGASPCASFDESDLHAQQDRLETESMLVDYGSDLHGIDLASGGFRRRDLEWLAGYLRLENVPTRTALAKFR</sequence>
<dbReference type="AlphaFoldDB" id="A0A5N6KN17"/>
<dbReference type="InterPro" id="IPR053178">
    <property type="entry name" value="Osmoadaptation_assoc"/>
</dbReference>
<name>A0A5N6KN17_9ROSI</name>
<protein>
    <submittedName>
        <fullName evidence="1">Uncharacterized protein</fullName>
    </submittedName>
</protein>
<gene>
    <name evidence="1" type="ORF">FH972_020993</name>
</gene>
<organism evidence="1 2">
    <name type="scientific">Carpinus fangiana</name>
    <dbReference type="NCBI Taxonomy" id="176857"/>
    <lineage>
        <taxon>Eukaryota</taxon>
        <taxon>Viridiplantae</taxon>
        <taxon>Streptophyta</taxon>
        <taxon>Embryophyta</taxon>
        <taxon>Tracheophyta</taxon>
        <taxon>Spermatophyta</taxon>
        <taxon>Magnoliopsida</taxon>
        <taxon>eudicotyledons</taxon>
        <taxon>Gunneridae</taxon>
        <taxon>Pentapetalae</taxon>
        <taxon>rosids</taxon>
        <taxon>fabids</taxon>
        <taxon>Fagales</taxon>
        <taxon>Betulaceae</taxon>
        <taxon>Carpinus</taxon>
    </lineage>
</organism>
<proteinExistence type="predicted"/>
<evidence type="ECO:0000313" key="1">
    <source>
        <dbReference type="EMBL" id="KAB8336682.1"/>
    </source>
</evidence>
<accession>A0A5N6KN17</accession>
<keyword evidence="2" id="KW-1185">Reference proteome</keyword>
<dbReference type="PANTHER" id="PTHR38111">
    <property type="entry name" value="ZN(2)-C6 FUNGAL-TYPE DOMAIN-CONTAINING PROTEIN-RELATED"/>
    <property type="match status" value="1"/>
</dbReference>
<comment type="caution">
    <text evidence="1">The sequence shown here is derived from an EMBL/GenBank/DDBJ whole genome shotgun (WGS) entry which is preliminary data.</text>
</comment>